<feature type="domain" description="DNA/RNA-binding protein Alba-like" evidence="6">
    <location>
        <begin position="15"/>
        <end position="76"/>
    </location>
</feature>
<keyword evidence="5" id="KW-0226">DNA condensation</keyword>
<dbReference type="InterPro" id="IPR013795">
    <property type="entry name" value="DNA/RNA-bd_Alba"/>
</dbReference>
<dbReference type="Pfam" id="PF01918">
    <property type="entry name" value="Alba"/>
    <property type="match status" value="1"/>
</dbReference>
<keyword evidence="2 5" id="KW-0158">Chromosome</keyword>
<keyword evidence="8" id="KW-1185">Reference proteome</keyword>
<dbReference type="NCBIfam" id="TIGR00285">
    <property type="entry name" value="DNA-binding protein Alba"/>
    <property type="match status" value="1"/>
</dbReference>
<evidence type="ECO:0000313" key="8">
    <source>
        <dbReference type="Proteomes" id="UP000679213"/>
    </source>
</evidence>
<name>A0A8D6PSI1_9EURY</name>
<dbReference type="AlphaFoldDB" id="A0A8D6PSI1"/>
<dbReference type="GO" id="GO:0003690">
    <property type="term" value="F:double-stranded DNA binding"/>
    <property type="evidence" value="ECO:0007669"/>
    <property type="project" value="UniProtKB-UniRule"/>
</dbReference>
<comment type="PTM">
    <text evidence="5">Acetylated. Acetylation at Lys-21 decreases DNA-binding affinity.</text>
</comment>
<comment type="similarity">
    <text evidence="1 5">Belongs to the histone-like Alba family.</text>
</comment>
<dbReference type="GO" id="GO:0003723">
    <property type="term" value="F:RNA binding"/>
    <property type="evidence" value="ECO:0007669"/>
    <property type="project" value="InterPro"/>
</dbReference>
<keyword evidence="3 5" id="KW-0963">Cytoplasm</keyword>
<evidence type="ECO:0000259" key="6">
    <source>
        <dbReference type="Pfam" id="PF01918"/>
    </source>
</evidence>
<evidence type="ECO:0000313" key="7">
    <source>
        <dbReference type="EMBL" id="CAB3287903.1"/>
    </source>
</evidence>
<dbReference type="SUPFAM" id="SSF82704">
    <property type="entry name" value="AlbA-like"/>
    <property type="match status" value="1"/>
</dbReference>
<feature type="modified residue" description="N6-acetyllysine" evidence="5">
    <location>
        <position position="21"/>
    </location>
</feature>
<dbReference type="InterPro" id="IPR002775">
    <property type="entry name" value="DNA/RNA-bd_Alba-like"/>
</dbReference>
<reference evidence="7 8" key="1">
    <citation type="submission" date="2020-04" db="EMBL/GenBank/DDBJ databases">
        <authorList>
            <consortium name="Genoscope - CEA"/>
            <person name="William W."/>
        </authorList>
    </citation>
    <scope>NUCLEOTIDE SEQUENCE [LARGE SCALE GENOMIC DNA]</scope>
    <source>
        <strain evidence="7 8">SG7</strain>
    </source>
</reference>
<keyword evidence="4 5" id="KW-0238">DNA-binding</keyword>
<keyword evidence="5" id="KW-0007">Acetylation</keyword>
<accession>A0A8D6PSI1</accession>
<evidence type="ECO:0000256" key="3">
    <source>
        <dbReference type="ARBA" id="ARBA00022490"/>
    </source>
</evidence>
<comment type="subcellular location">
    <subcellularLocation>
        <location evidence="5">Cytoplasm</location>
    </subcellularLocation>
    <subcellularLocation>
        <location evidence="5">Chromosome</location>
    </subcellularLocation>
</comment>
<dbReference type="PIRSF" id="PIRSF028732">
    <property type="entry name" value="Alba"/>
    <property type="match status" value="1"/>
</dbReference>
<dbReference type="Gene3D" id="3.30.110.20">
    <property type="entry name" value="Alba-like domain"/>
    <property type="match status" value="1"/>
</dbReference>
<dbReference type="HAMAP" id="MF_01122">
    <property type="entry name" value="AlbA"/>
    <property type="match status" value="1"/>
</dbReference>
<organism evidence="7 8">
    <name type="scientific">Methanocaldococcus lauensis</name>
    <dbReference type="NCBI Taxonomy" id="2546128"/>
    <lineage>
        <taxon>Archaea</taxon>
        <taxon>Methanobacteriati</taxon>
        <taxon>Methanobacteriota</taxon>
        <taxon>Methanomada group</taxon>
        <taxon>Methanococci</taxon>
        <taxon>Methanococcales</taxon>
        <taxon>Methanocaldococcaceae</taxon>
        <taxon>Methanocaldococcus</taxon>
    </lineage>
</organism>
<dbReference type="NCBIfam" id="NF003088">
    <property type="entry name" value="PRK04015.1"/>
    <property type="match status" value="1"/>
</dbReference>
<dbReference type="InterPro" id="IPR036882">
    <property type="entry name" value="Alba-like_dom_sf"/>
</dbReference>
<evidence type="ECO:0000256" key="5">
    <source>
        <dbReference type="HAMAP-Rule" id="MF_01122"/>
    </source>
</evidence>
<dbReference type="GO" id="GO:0005694">
    <property type="term" value="C:chromosome"/>
    <property type="evidence" value="ECO:0007669"/>
    <property type="project" value="UniProtKB-SubCell"/>
</dbReference>
<dbReference type="EMBL" id="LR792632">
    <property type="protein sequence ID" value="CAB3287903.1"/>
    <property type="molecule type" value="Genomic_DNA"/>
</dbReference>
<comment type="function">
    <text evidence="5">Binds double-stranded DNA tightly but without sequence specificity. Involved in DNA compaction.</text>
</comment>
<evidence type="ECO:0000256" key="1">
    <source>
        <dbReference type="ARBA" id="ARBA00008018"/>
    </source>
</evidence>
<dbReference type="GO" id="GO:0005737">
    <property type="term" value="C:cytoplasm"/>
    <property type="evidence" value="ECO:0007669"/>
    <property type="project" value="UniProtKB-SubCell"/>
</dbReference>
<sequence length="100" mass="11182">MPNNKNIQKVESMDNVVLIGKKPVMNYVLAVLTQLTNNDEVVIKARGKAINKAVDVAEMIRNRFIKDIKIKKIEIGTDKVKNPDGREVNVSTIEIVLAKP</sequence>
<dbReference type="GO" id="GO:0030261">
    <property type="term" value="P:chromosome condensation"/>
    <property type="evidence" value="ECO:0007669"/>
    <property type="project" value="UniProtKB-KW"/>
</dbReference>
<dbReference type="Proteomes" id="UP000679213">
    <property type="component" value="Chromosome I"/>
</dbReference>
<evidence type="ECO:0000256" key="2">
    <source>
        <dbReference type="ARBA" id="ARBA00022454"/>
    </source>
</evidence>
<evidence type="ECO:0000256" key="4">
    <source>
        <dbReference type="ARBA" id="ARBA00023125"/>
    </source>
</evidence>
<dbReference type="KEGG" id="mesg:MLAUSG7_0449"/>
<proteinExistence type="inferred from homology"/>
<protein>
    <recommendedName>
        <fullName evidence="5">DNA/RNA-binding protein Alba</fullName>
    </recommendedName>
</protein>
<gene>
    <name evidence="5 7" type="primary">albA</name>
    <name evidence="7" type="ORF">MLAUSG7_0449</name>
</gene>